<dbReference type="EMBL" id="CP144918">
    <property type="protein sequence ID" value="WWA48403.1"/>
    <property type="molecule type" value="Genomic_DNA"/>
</dbReference>
<dbReference type="Proteomes" id="UP001335183">
    <property type="component" value="Chromosome"/>
</dbReference>
<dbReference type="InterPro" id="IPR011006">
    <property type="entry name" value="CheY-like_superfamily"/>
</dbReference>
<keyword evidence="5" id="KW-1185">Reference proteome</keyword>
<feature type="modified residue" description="4-aspartylphosphate" evidence="2">
    <location>
        <position position="66"/>
    </location>
</feature>
<evidence type="ECO:0000259" key="3">
    <source>
        <dbReference type="PROSITE" id="PS50110"/>
    </source>
</evidence>
<dbReference type="Gene3D" id="3.40.50.2300">
    <property type="match status" value="1"/>
</dbReference>
<dbReference type="Pfam" id="PF00072">
    <property type="entry name" value="Response_reg"/>
    <property type="match status" value="1"/>
</dbReference>
<protein>
    <submittedName>
        <fullName evidence="4">Response regulator</fullName>
    </submittedName>
</protein>
<dbReference type="InterPro" id="IPR001789">
    <property type="entry name" value="Sig_transdc_resp-reg_receiver"/>
</dbReference>
<dbReference type="SUPFAM" id="SSF52172">
    <property type="entry name" value="CheY-like"/>
    <property type="match status" value="1"/>
</dbReference>
<evidence type="ECO:0000313" key="4">
    <source>
        <dbReference type="EMBL" id="WWA48403.1"/>
    </source>
</evidence>
<dbReference type="PANTHER" id="PTHR44591:SF3">
    <property type="entry name" value="RESPONSE REGULATORY DOMAIN-CONTAINING PROTEIN"/>
    <property type="match status" value="1"/>
</dbReference>
<dbReference type="PROSITE" id="PS50110">
    <property type="entry name" value="RESPONSE_REGULATORY"/>
    <property type="match status" value="1"/>
</dbReference>
<organism evidence="4 5">
    <name type="scientific">Pelagerythrobacter marensis</name>
    <dbReference type="NCBI Taxonomy" id="543877"/>
    <lineage>
        <taxon>Bacteria</taxon>
        <taxon>Pseudomonadati</taxon>
        <taxon>Pseudomonadota</taxon>
        <taxon>Alphaproteobacteria</taxon>
        <taxon>Sphingomonadales</taxon>
        <taxon>Erythrobacteraceae</taxon>
        <taxon>Pelagerythrobacter</taxon>
    </lineage>
</organism>
<proteinExistence type="predicted"/>
<dbReference type="SMART" id="SM00448">
    <property type="entry name" value="REC"/>
    <property type="match status" value="1"/>
</dbReference>
<keyword evidence="1 2" id="KW-0597">Phosphoprotein</keyword>
<dbReference type="InterPro" id="IPR050595">
    <property type="entry name" value="Bact_response_regulator"/>
</dbReference>
<name>A0ABZ2D5S5_9SPHN</name>
<reference evidence="4 5" key="1">
    <citation type="submission" date="2024-02" db="EMBL/GenBank/DDBJ databases">
        <title>The whole genome sequence of five bacterial samples isolated from Abu Dhabi Sabkha-shore region.</title>
        <authorList>
            <person name="Sudalaimuthuasari N."/>
            <person name="Sarfraz B."/>
            <person name="Tuyisabe J.D."/>
            <person name="Mugisha Ntwali L.D.M."/>
            <person name="Ali A.I.A.A."/>
            <person name="Almansoori S.Z.A."/>
            <person name="Alajami H.S.A."/>
            <person name="Almeqbaali A.A.S."/>
            <person name="Kundu B."/>
            <person name="Saeed E.E."/>
            <person name="Sukumarinath V."/>
            <person name="Mishra A.K."/>
            <person name="Hazzouri K.M."/>
            <person name="Almaskari R."/>
            <person name="Sharma A.K."/>
            <person name="Amiri K.M.A."/>
        </authorList>
    </citation>
    <scope>NUCLEOTIDE SEQUENCE [LARGE SCALE GENOMIC DNA]</scope>
    <source>
        <strain evidence="5">kcgeb_sd</strain>
    </source>
</reference>
<accession>A0ABZ2D5S5</accession>
<feature type="domain" description="Response regulatory" evidence="3">
    <location>
        <begin position="16"/>
        <end position="130"/>
    </location>
</feature>
<evidence type="ECO:0000256" key="1">
    <source>
        <dbReference type="ARBA" id="ARBA00022553"/>
    </source>
</evidence>
<dbReference type="RefSeq" id="WP_338447286.1">
    <property type="nucleotide sequence ID" value="NZ_CP144918.1"/>
</dbReference>
<gene>
    <name evidence="4" type="ORF">V5F89_05755</name>
</gene>
<sequence length="143" mass="15501">MNKPPRTRSSPRVPDHVLVVEDDAILSLAIEAQLLDAGARQVEICHTTDAALEALRRARPDVIVLDVQLADRDDGWAIAELVSSIGPQAPRIVFSTGAPDRIPPRVAELGAILEKPYDPRDLVQAICAPPRRGLLARLRKPAG</sequence>
<dbReference type="PANTHER" id="PTHR44591">
    <property type="entry name" value="STRESS RESPONSE REGULATOR PROTEIN 1"/>
    <property type="match status" value="1"/>
</dbReference>
<evidence type="ECO:0000256" key="2">
    <source>
        <dbReference type="PROSITE-ProRule" id="PRU00169"/>
    </source>
</evidence>
<evidence type="ECO:0000313" key="5">
    <source>
        <dbReference type="Proteomes" id="UP001335183"/>
    </source>
</evidence>